<feature type="region of interest" description="Disordered" evidence="3">
    <location>
        <begin position="179"/>
        <end position="207"/>
    </location>
</feature>
<gene>
    <name evidence="4" type="ORF">SETIT_9G149400v2</name>
</gene>
<dbReference type="GO" id="GO:0006364">
    <property type="term" value="P:rRNA processing"/>
    <property type="evidence" value="ECO:0007669"/>
    <property type="project" value="UniProtKB-KW"/>
</dbReference>
<feature type="region of interest" description="Disordered" evidence="3">
    <location>
        <begin position="53"/>
        <end position="110"/>
    </location>
</feature>
<reference evidence="4" key="1">
    <citation type="journal article" date="2012" name="Nat. Biotechnol.">
        <title>Reference genome sequence of the model plant Setaria.</title>
        <authorList>
            <person name="Bennetzen J.L."/>
            <person name="Schmutz J."/>
            <person name="Wang H."/>
            <person name="Percifield R."/>
            <person name="Hawkins J."/>
            <person name="Pontaroli A.C."/>
            <person name="Estep M."/>
            <person name="Feng L."/>
            <person name="Vaughn J.N."/>
            <person name="Grimwood J."/>
            <person name="Jenkins J."/>
            <person name="Barry K."/>
            <person name="Lindquist E."/>
            <person name="Hellsten U."/>
            <person name="Deshpande S."/>
            <person name="Wang X."/>
            <person name="Wu X."/>
            <person name="Mitros T."/>
            <person name="Triplett J."/>
            <person name="Yang X."/>
            <person name="Ye C.Y."/>
            <person name="Mauro-Herrera M."/>
            <person name="Wang L."/>
            <person name="Li P."/>
            <person name="Sharma M."/>
            <person name="Sharma R."/>
            <person name="Ronald P.C."/>
            <person name="Panaud O."/>
            <person name="Kellogg E.A."/>
            <person name="Brutnell T.P."/>
            <person name="Doust A.N."/>
            <person name="Tuskan G.A."/>
            <person name="Rokhsar D."/>
            <person name="Devos K.M."/>
        </authorList>
    </citation>
    <scope>NUCLEOTIDE SEQUENCE [LARGE SCALE GENOMIC DNA]</scope>
    <source>
        <strain evidence="4">Yugu1</strain>
    </source>
</reference>
<dbReference type="EMBL" id="CM003536">
    <property type="protein sequence ID" value="RCV41593.1"/>
    <property type="molecule type" value="Genomic_DNA"/>
</dbReference>
<dbReference type="OrthoDB" id="263560at2759"/>
<protein>
    <submittedName>
        <fullName evidence="4">Uncharacterized protein</fullName>
    </submittedName>
</protein>
<proteinExistence type="inferred from homology"/>
<evidence type="ECO:0000256" key="3">
    <source>
        <dbReference type="SAM" id="MobiDB-lite"/>
    </source>
</evidence>
<dbReference type="AlphaFoldDB" id="A0A368SGV1"/>
<keyword evidence="2" id="KW-0698">rRNA processing</keyword>
<organism evidence="4">
    <name type="scientific">Setaria italica</name>
    <name type="common">Foxtail millet</name>
    <name type="synonym">Panicum italicum</name>
    <dbReference type="NCBI Taxonomy" id="4555"/>
    <lineage>
        <taxon>Eukaryota</taxon>
        <taxon>Viridiplantae</taxon>
        <taxon>Streptophyta</taxon>
        <taxon>Embryophyta</taxon>
        <taxon>Tracheophyta</taxon>
        <taxon>Spermatophyta</taxon>
        <taxon>Magnoliopsida</taxon>
        <taxon>Liliopsida</taxon>
        <taxon>Poales</taxon>
        <taxon>Poaceae</taxon>
        <taxon>PACMAD clade</taxon>
        <taxon>Panicoideae</taxon>
        <taxon>Panicodae</taxon>
        <taxon>Paniceae</taxon>
        <taxon>Cenchrinae</taxon>
        <taxon>Setaria</taxon>
    </lineage>
</organism>
<evidence type="ECO:0000256" key="1">
    <source>
        <dbReference type="ARBA" id="ARBA00006524"/>
    </source>
</evidence>
<reference evidence="4" key="2">
    <citation type="submission" date="2015-07" db="EMBL/GenBank/DDBJ databases">
        <authorList>
            <person name="Noorani M."/>
        </authorList>
    </citation>
    <scope>NUCLEOTIDE SEQUENCE</scope>
    <source>
        <strain evidence="4">Yugu1</strain>
    </source>
</reference>
<dbReference type="STRING" id="4555.A0A368SGV1"/>
<accession>A0A368SGV1</accession>
<dbReference type="InterPro" id="IPR019398">
    <property type="entry name" value="Pre-rRNA_process_TSR2"/>
</dbReference>
<name>A0A368SGV1_SETIT</name>
<dbReference type="PANTHER" id="PTHR21250">
    <property type="entry name" value="PRE-RRNA-PROCESSING PROTEIN TSR2 HOMOLOG"/>
    <property type="match status" value="1"/>
</dbReference>
<sequence length="207" mass="23170">MLGHDISELFNADFGDNSIEEEVAEQLLIMHEECLQSNYSSIERLRNLHVQGNAVSQSRQVEGSDDGRDSSDDDDDDDALMMDDDSVAAPEEMAVDRPRPSNPVTDADGWTVVPPRHGRLSHYDCYILHGITELRVDAEGVCLCDVSEQRSNTLEPRFKPELHQKQAFRNHSRLVAIDVDPSPNQSRLPPPLFSSCLRGEDDQAQEA</sequence>
<evidence type="ECO:0000313" key="4">
    <source>
        <dbReference type="EMBL" id="RCV41593.1"/>
    </source>
</evidence>
<feature type="compositionally biased region" description="Acidic residues" evidence="3">
    <location>
        <begin position="71"/>
        <end position="86"/>
    </location>
</feature>
<evidence type="ECO:0000256" key="2">
    <source>
        <dbReference type="ARBA" id="ARBA00022552"/>
    </source>
</evidence>
<comment type="similarity">
    <text evidence="1">Belongs to the TSR2 family.</text>
</comment>